<comment type="caution">
    <text evidence="2">The sequence shown here is derived from an EMBL/GenBank/DDBJ whole genome shotgun (WGS) entry which is preliminary data.</text>
</comment>
<evidence type="ECO:0000313" key="2">
    <source>
        <dbReference type="EMBL" id="NOU61480.1"/>
    </source>
</evidence>
<dbReference type="PROSITE" id="PS51257">
    <property type="entry name" value="PROKAR_LIPOPROTEIN"/>
    <property type="match status" value="1"/>
</dbReference>
<keyword evidence="1" id="KW-0472">Membrane</keyword>
<evidence type="ECO:0000313" key="3">
    <source>
        <dbReference type="Proteomes" id="UP000732105"/>
    </source>
</evidence>
<reference evidence="2 3" key="1">
    <citation type="submission" date="2018-12" db="EMBL/GenBank/DDBJ databases">
        <title>Marinifilum JC070 sp. nov., a marine bacterium isolated from Yongle Blue Hole in the South China Sea.</title>
        <authorList>
            <person name="Fu T."/>
        </authorList>
    </citation>
    <scope>NUCLEOTIDE SEQUENCE [LARGE SCALE GENOMIC DNA]</scope>
    <source>
        <strain evidence="2 3">JC070</strain>
    </source>
</reference>
<protein>
    <submittedName>
        <fullName evidence="2">Gliding motility lipoprotein GldD</fullName>
    </submittedName>
</protein>
<feature type="transmembrane region" description="Helical" evidence="1">
    <location>
        <begin position="6"/>
        <end position="22"/>
    </location>
</feature>
<keyword evidence="1" id="KW-1133">Transmembrane helix</keyword>
<keyword evidence="2" id="KW-0449">Lipoprotein</keyword>
<dbReference type="EMBL" id="RZNH01000034">
    <property type="protein sequence ID" value="NOU61480.1"/>
    <property type="molecule type" value="Genomic_DNA"/>
</dbReference>
<dbReference type="InterPro" id="IPR019850">
    <property type="entry name" value="GldD-like"/>
</dbReference>
<gene>
    <name evidence="2" type="primary">gldD</name>
    <name evidence="2" type="ORF">ELS83_16880</name>
</gene>
<keyword evidence="3" id="KW-1185">Reference proteome</keyword>
<evidence type="ECO:0000256" key="1">
    <source>
        <dbReference type="SAM" id="Phobius"/>
    </source>
</evidence>
<proteinExistence type="predicted"/>
<keyword evidence="1" id="KW-0812">Transmembrane</keyword>
<dbReference type="Proteomes" id="UP000732105">
    <property type="component" value="Unassembled WGS sequence"/>
</dbReference>
<dbReference type="Pfam" id="PF25593">
    <property type="entry name" value="GldD_lipo"/>
    <property type="match status" value="1"/>
</dbReference>
<organism evidence="2 3">
    <name type="scientific">Marinifilum caeruleilacunae</name>
    <dbReference type="NCBI Taxonomy" id="2499076"/>
    <lineage>
        <taxon>Bacteria</taxon>
        <taxon>Pseudomonadati</taxon>
        <taxon>Bacteroidota</taxon>
        <taxon>Bacteroidia</taxon>
        <taxon>Marinilabiliales</taxon>
        <taxon>Marinifilaceae</taxon>
    </lineage>
</organism>
<name>A0ABX1WZC6_9BACT</name>
<dbReference type="RefSeq" id="WP_171596741.1">
    <property type="nucleotide sequence ID" value="NZ_RZNH01000034.1"/>
</dbReference>
<accession>A0ABX1WZC6</accession>
<sequence length="194" mass="22793">MKLNQFVYYTLFAVLFLAMVSCKKKYTPKPKAYFRIDLPEKQYENWNNDFPYSFDKLSIADVQADKSKGAEKYWLNIQYPDYKATIHLSYKKVEGNIEEYLEDSRKMAYKHSIKADAIGEQAFHNKTKDVYALIYRIKGNAASSVQFVATDSTHHFLRGALYFKEHPNQDSLAPVIQYIDKDMVKLIETLEWKK</sequence>
<dbReference type="NCBIfam" id="TIGR03512">
    <property type="entry name" value="GldD_lipo"/>
    <property type="match status" value="1"/>
</dbReference>